<evidence type="ECO:0000256" key="8">
    <source>
        <dbReference type="SAM" id="MobiDB-lite"/>
    </source>
</evidence>
<dbReference type="OrthoDB" id="10266058at2759"/>
<dbReference type="InterPro" id="IPR012677">
    <property type="entry name" value="Nucleotide-bd_a/b_plait_sf"/>
</dbReference>
<dbReference type="SUPFAM" id="SSF54928">
    <property type="entry name" value="RNA-binding domain, RBD"/>
    <property type="match status" value="2"/>
</dbReference>
<reference evidence="10" key="1">
    <citation type="submission" date="2020-11" db="EMBL/GenBank/DDBJ databases">
        <authorList>
            <consortium name="DOE Joint Genome Institute"/>
            <person name="Ahrendt S."/>
            <person name="Riley R."/>
            <person name="Andreopoulos W."/>
            <person name="Labutti K."/>
            <person name="Pangilinan J."/>
            <person name="Ruiz-Duenas F.J."/>
            <person name="Barrasa J.M."/>
            <person name="Sanchez-Garcia M."/>
            <person name="Camarero S."/>
            <person name="Miyauchi S."/>
            <person name="Serrano A."/>
            <person name="Linde D."/>
            <person name="Babiker R."/>
            <person name="Drula E."/>
            <person name="Ayuso-Fernandez I."/>
            <person name="Pacheco R."/>
            <person name="Padilla G."/>
            <person name="Ferreira P."/>
            <person name="Barriuso J."/>
            <person name="Kellner H."/>
            <person name="Castanera R."/>
            <person name="Alfaro M."/>
            <person name="Ramirez L."/>
            <person name="Pisabarro A.G."/>
            <person name="Kuo A."/>
            <person name="Tritt A."/>
            <person name="Lipzen A."/>
            <person name="He G."/>
            <person name="Yan M."/>
            <person name="Ng V."/>
            <person name="Cullen D."/>
            <person name="Martin F."/>
            <person name="Rosso M.-N."/>
            <person name="Henrissat B."/>
            <person name="Hibbett D."/>
            <person name="Martinez A.T."/>
            <person name="Grigoriev I.V."/>
        </authorList>
    </citation>
    <scope>NUCLEOTIDE SEQUENCE</scope>
    <source>
        <strain evidence="10">CBS 506.95</strain>
    </source>
</reference>
<name>A0A9P6EIL8_9AGAR</name>
<evidence type="ECO:0000256" key="3">
    <source>
        <dbReference type="ARBA" id="ARBA00022737"/>
    </source>
</evidence>
<keyword evidence="6" id="KW-0539">Nucleus</keyword>
<evidence type="ECO:0000313" key="10">
    <source>
        <dbReference type="EMBL" id="KAF9530363.1"/>
    </source>
</evidence>
<evidence type="ECO:0000256" key="1">
    <source>
        <dbReference type="ARBA" id="ARBA00004123"/>
    </source>
</evidence>
<protein>
    <recommendedName>
        <fullName evidence="9">RRM domain-containing protein</fullName>
    </recommendedName>
</protein>
<feature type="region of interest" description="Disordered" evidence="8">
    <location>
        <begin position="676"/>
        <end position="697"/>
    </location>
</feature>
<feature type="domain" description="RRM" evidence="9">
    <location>
        <begin position="565"/>
        <end position="672"/>
    </location>
</feature>
<evidence type="ECO:0000256" key="2">
    <source>
        <dbReference type="ARBA" id="ARBA00022664"/>
    </source>
</evidence>
<dbReference type="CDD" id="cd12231">
    <property type="entry name" value="RRM2_U2AF65"/>
    <property type="match status" value="1"/>
</dbReference>
<dbReference type="GO" id="GO:0006397">
    <property type="term" value="P:mRNA processing"/>
    <property type="evidence" value="ECO:0007669"/>
    <property type="project" value="UniProtKB-KW"/>
</dbReference>
<dbReference type="SMART" id="SM00360">
    <property type="entry name" value="RRM"/>
    <property type="match status" value="3"/>
</dbReference>
<dbReference type="Gene3D" id="3.30.70.330">
    <property type="match status" value="3"/>
</dbReference>
<keyword evidence="2" id="KW-0507">mRNA processing</keyword>
<dbReference type="InterPro" id="IPR006529">
    <property type="entry name" value="U2AF_lg"/>
</dbReference>
<dbReference type="GO" id="GO:0008380">
    <property type="term" value="P:RNA splicing"/>
    <property type="evidence" value="ECO:0007669"/>
    <property type="project" value="UniProtKB-KW"/>
</dbReference>
<feature type="region of interest" description="Disordered" evidence="8">
    <location>
        <begin position="94"/>
        <end position="273"/>
    </location>
</feature>
<dbReference type="Pfam" id="PF00076">
    <property type="entry name" value="RRM_1"/>
    <property type="match status" value="1"/>
</dbReference>
<organism evidence="10 11">
    <name type="scientific">Crepidotus variabilis</name>
    <dbReference type="NCBI Taxonomy" id="179855"/>
    <lineage>
        <taxon>Eukaryota</taxon>
        <taxon>Fungi</taxon>
        <taxon>Dikarya</taxon>
        <taxon>Basidiomycota</taxon>
        <taxon>Agaricomycotina</taxon>
        <taxon>Agaricomycetes</taxon>
        <taxon>Agaricomycetidae</taxon>
        <taxon>Agaricales</taxon>
        <taxon>Agaricineae</taxon>
        <taxon>Crepidotaceae</taxon>
        <taxon>Crepidotus</taxon>
    </lineage>
</organism>
<keyword evidence="4 7" id="KW-0694">RNA-binding</keyword>
<accession>A0A9P6EIL8</accession>
<dbReference type="InterPro" id="IPR000504">
    <property type="entry name" value="RRM_dom"/>
</dbReference>
<keyword evidence="3" id="KW-0677">Repeat</keyword>
<dbReference type="GO" id="GO:0003723">
    <property type="term" value="F:RNA binding"/>
    <property type="evidence" value="ECO:0007669"/>
    <property type="project" value="UniProtKB-UniRule"/>
</dbReference>
<keyword evidence="11" id="KW-1185">Reference proteome</keyword>
<evidence type="ECO:0000256" key="6">
    <source>
        <dbReference type="ARBA" id="ARBA00023242"/>
    </source>
</evidence>
<dbReference type="NCBIfam" id="TIGR01642">
    <property type="entry name" value="U2AF_lg"/>
    <property type="match status" value="1"/>
</dbReference>
<feature type="domain" description="RRM" evidence="9">
    <location>
        <begin position="448"/>
        <end position="526"/>
    </location>
</feature>
<feature type="compositionally biased region" description="Pro residues" evidence="8">
    <location>
        <begin position="688"/>
        <end position="697"/>
    </location>
</feature>
<dbReference type="CDD" id="cd12230">
    <property type="entry name" value="RRM1_U2AF65"/>
    <property type="match status" value="1"/>
</dbReference>
<dbReference type="PROSITE" id="PS50102">
    <property type="entry name" value="RRM"/>
    <property type="match status" value="3"/>
</dbReference>
<evidence type="ECO:0000313" key="11">
    <source>
        <dbReference type="Proteomes" id="UP000807306"/>
    </source>
</evidence>
<dbReference type="Proteomes" id="UP000807306">
    <property type="component" value="Unassembled WGS sequence"/>
</dbReference>
<dbReference type="GO" id="GO:0005634">
    <property type="term" value="C:nucleus"/>
    <property type="evidence" value="ECO:0007669"/>
    <property type="project" value="UniProtKB-SubCell"/>
</dbReference>
<proteinExistence type="predicted"/>
<dbReference type="EMBL" id="MU157840">
    <property type="protein sequence ID" value="KAF9530363.1"/>
    <property type="molecule type" value="Genomic_DNA"/>
</dbReference>
<dbReference type="FunFam" id="3.30.70.330:FF:000097">
    <property type="entry name" value="U2 snRNP auxiliary factor large subunit"/>
    <property type="match status" value="1"/>
</dbReference>
<feature type="compositionally biased region" description="Low complexity" evidence="8">
    <location>
        <begin position="112"/>
        <end position="124"/>
    </location>
</feature>
<sequence length="697" mass="76629">MEGVDIPSDEEFSNKFVSSEWIGTGEVYDHNLPNFVRAAKKSAFEIPKAFLDQALLSDGRVPISTIIKQNLVRVSSEIVVIYFKTANTALRSNPSLSIPLHPRFQPQRKRSSSSFSGSLISRLRTVPPTSARRAAVARERSGTHREDRYRPSRHSDRGDREGHREHRSDRDRYADTHRDRDRGDRRGDRYSRGGHDDHDARRGRYDDDRRHDRRRRDEDGPPRHRDDGPPRDRRGGGGGGGGKGGRGKDGTPERRSPTPEGIVPLSQRKRKASGWDVHAPGYEQYSALQAKQTGLFNLPGANRTQIPPILGIAGLPPPMPVPTFGMGLGANPNLSRQSRRLYIGSITPEVNENNLADFFNAKMIEMSIGTGGPGNPVLAVQCNYEKNYAFIEFRSAEDATAAMAFDGIIFINGPLKIRRPKDYGGDIIAAPGVHVPGVVSTNVPDSINKVFVGGLPPYLNEENVMELLKSFGELKAFNLVRENGTGASKGFAFFEYADANVTEVAIQALNGMELGDRFLVVQRASVGAKSGTGMVPNPDIPYDQFPEIPRPIMPAGKDPSTDACILLMLNMITPEDLVDDMEYGDLYEDIKEECSSFGPVEDLRIPRPVKKDKTKWGDTGISAQDAQRLDEAAGVGRVYVKYKDPDSASKALNALAGRSFAGRSIVATLLNEDSQTTPPLNLIFAPQPEEPPPLPTS</sequence>
<feature type="compositionally biased region" description="Basic and acidic residues" evidence="8">
    <location>
        <begin position="136"/>
        <end position="235"/>
    </location>
</feature>
<evidence type="ECO:0000256" key="5">
    <source>
        <dbReference type="ARBA" id="ARBA00023187"/>
    </source>
</evidence>
<evidence type="ECO:0000256" key="7">
    <source>
        <dbReference type="PROSITE-ProRule" id="PRU00176"/>
    </source>
</evidence>
<dbReference type="InterPro" id="IPR035979">
    <property type="entry name" value="RBD_domain_sf"/>
</dbReference>
<dbReference type="PANTHER" id="PTHR23139">
    <property type="entry name" value="RNA-BINDING PROTEIN"/>
    <property type="match status" value="1"/>
</dbReference>
<evidence type="ECO:0000256" key="4">
    <source>
        <dbReference type="ARBA" id="ARBA00022884"/>
    </source>
</evidence>
<feature type="domain" description="RRM" evidence="9">
    <location>
        <begin position="339"/>
        <end position="422"/>
    </location>
</feature>
<dbReference type="CDD" id="cd12232">
    <property type="entry name" value="RRM3_U2AF65"/>
    <property type="match status" value="1"/>
</dbReference>
<comment type="subcellular location">
    <subcellularLocation>
        <location evidence="1">Nucleus</location>
    </subcellularLocation>
</comment>
<dbReference type="AlphaFoldDB" id="A0A9P6EIL8"/>
<comment type="caution">
    <text evidence="10">The sequence shown here is derived from an EMBL/GenBank/DDBJ whole genome shotgun (WGS) entry which is preliminary data.</text>
</comment>
<gene>
    <name evidence="10" type="ORF">CPB83DRAFT_905313</name>
</gene>
<keyword evidence="5" id="KW-0508">mRNA splicing</keyword>
<feature type="compositionally biased region" description="Basic and acidic residues" evidence="8">
    <location>
        <begin position="246"/>
        <end position="257"/>
    </location>
</feature>
<evidence type="ECO:0000259" key="9">
    <source>
        <dbReference type="PROSITE" id="PS50102"/>
    </source>
</evidence>